<dbReference type="EMBL" id="BMWD01000044">
    <property type="protein sequence ID" value="GGX95841.1"/>
    <property type="molecule type" value="Genomic_DNA"/>
</dbReference>
<feature type="transmembrane region" description="Helical" evidence="5">
    <location>
        <begin position="300"/>
        <end position="321"/>
    </location>
</feature>
<comment type="subcellular location">
    <subcellularLocation>
        <location evidence="1">Membrane</location>
        <topology evidence="1">Multi-pass membrane protein</topology>
    </subcellularLocation>
</comment>
<accession>A0A918U5I5</accession>
<sequence length="543" mass="55156">MRPLPLAGVLRVGRPSDIWFKPALSVVVATGVPNLTLLALGRLDLAMYTMAGSLCALYAHNLPYAARARALALVVLGMLATVAVALVTASLASSAAVLVTVGALLAAAHKALCDATGIGPPGPVVLTFIGSAALFAPQTAGQVPGHLALVAAAGAWAWLVGMAPGLVRPHGPERRATARALAAAADCAAAVGPDGRPDAGHERARAAAAAAVHAARQSLLAAGAPAGARRALAGLLVRAEVALAAPADADPALLRSWARDLRGRRPAPSPAAGPGSAELLGVDVAEALGKRRAAARFGPLVPIALRTALGCALAGYASLALGVGRPYWALVTAASLYQANLVLTWNRGVQRVVGNLAGVLLFAAVVPLAHLGPAALVLCCLALNFGAEALIGRNYWLGSVCVTPMALLVTEFAGFRPAGELMTERIADTLVGALVGLAAAVAVTNRRAGDRVEDALGTATRAREDAERLISAGSTGSGGLEPARRRLAGALVELRATADAAAGEWWQRALPGERVMRVERAGHRTLAATVRRQGPHVSEDARA</sequence>
<feature type="domain" description="Integral membrane bound transporter" evidence="6">
    <location>
        <begin position="313"/>
        <end position="438"/>
    </location>
</feature>
<feature type="transmembrane region" description="Helical" evidence="5">
    <location>
        <begin position="327"/>
        <end position="345"/>
    </location>
</feature>
<comment type="caution">
    <text evidence="7">The sequence shown here is derived from an EMBL/GenBank/DDBJ whole genome shotgun (WGS) entry which is preliminary data.</text>
</comment>
<evidence type="ECO:0000256" key="3">
    <source>
        <dbReference type="ARBA" id="ARBA00022989"/>
    </source>
</evidence>
<gene>
    <name evidence="7" type="ORF">GCM10010515_73030</name>
</gene>
<dbReference type="Proteomes" id="UP000645555">
    <property type="component" value="Unassembled WGS sequence"/>
</dbReference>
<evidence type="ECO:0000256" key="5">
    <source>
        <dbReference type="SAM" id="Phobius"/>
    </source>
</evidence>
<evidence type="ECO:0000256" key="2">
    <source>
        <dbReference type="ARBA" id="ARBA00022692"/>
    </source>
</evidence>
<keyword evidence="4 5" id="KW-0472">Membrane</keyword>
<dbReference type="AlphaFoldDB" id="A0A918U5I5"/>
<name>A0A918U5I5_9ACTN</name>
<reference evidence="7" key="1">
    <citation type="journal article" date="2014" name="Int. J. Syst. Evol. Microbiol.">
        <title>Complete genome sequence of Corynebacterium casei LMG S-19264T (=DSM 44701T), isolated from a smear-ripened cheese.</title>
        <authorList>
            <consortium name="US DOE Joint Genome Institute (JGI-PGF)"/>
            <person name="Walter F."/>
            <person name="Albersmeier A."/>
            <person name="Kalinowski J."/>
            <person name="Ruckert C."/>
        </authorList>
    </citation>
    <scope>NUCLEOTIDE SEQUENCE</scope>
    <source>
        <strain evidence="7">JCM 4956</strain>
    </source>
</reference>
<evidence type="ECO:0000313" key="7">
    <source>
        <dbReference type="EMBL" id="GGX95841.1"/>
    </source>
</evidence>
<protein>
    <submittedName>
        <fullName evidence="7">FUSC family protein</fullName>
    </submittedName>
</protein>
<evidence type="ECO:0000259" key="6">
    <source>
        <dbReference type="Pfam" id="PF13515"/>
    </source>
</evidence>
<organism evidence="7 8">
    <name type="scientific">Streptomyces fructofermentans</name>
    <dbReference type="NCBI Taxonomy" id="152141"/>
    <lineage>
        <taxon>Bacteria</taxon>
        <taxon>Bacillati</taxon>
        <taxon>Actinomycetota</taxon>
        <taxon>Actinomycetes</taxon>
        <taxon>Kitasatosporales</taxon>
        <taxon>Streptomycetaceae</taxon>
        <taxon>Streptomyces</taxon>
    </lineage>
</organism>
<dbReference type="GO" id="GO:0016020">
    <property type="term" value="C:membrane"/>
    <property type="evidence" value="ECO:0007669"/>
    <property type="project" value="UniProtKB-SubCell"/>
</dbReference>
<feature type="transmembrane region" description="Helical" evidence="5">
    <location>
        <begin position="147"/>
        <end position="167"/>
    </location>
</feature>
<dbReference type="InterPro" id="IPR049453">
    <property type="entry name" value="Memb_transporter_dom"/>
</dbReference>
<proteinExistence type="predicted"/>
<keyword evidence="3 5" id="KW-1133">Transmembrane helix</keyword>
<keyword evidence="2 5" id="KW-0812">Transmembrane</keyword>
<evidence type="ECO:0000256" key="4">
    <source>
        <dbReference type="ARBA" id="ARBA00023136"/>
    </source>
</evidence>
<feature type="transmembrane region" description="Helical" evidence="5">
    <location>
        <begin position="357"/>
        <end position="384"/>
    </location>
</feature>
<feature type="transmembrane region" description="Helical" evidence="5">
    <location>
        <begin position="396"/>
        <end position="414"/>
    </location>
</feature>
<reference evidence="7" key="2">
    <citation type="submission" date="2020-09" db="EMBL/GenBank/DDBJ databases">
        <authorList>
            <person name="Sun Q."/>
            <person name="Ohkuma M."/>
        </authorList>
    </citation>
    <scope>NUCLEOTIDE SEQUENCE</scope>
    <source>
        <strain evidence="7">JCM 4956</strain>
    </source>
</reference>
<keyword evidence="8" id="KW-1185">Reference proteome</keyword>
<feature type="transmembrane region" description="Helical" evidence="5">
    <location>
        <begin position="71"/>
        <end position="89"/>
    </location>
</feature>
<evidence type="ECO:0000256" key="1">
    <source>
        <dbReference type="ARBA" id="ARBA00004141"/>
    </source>
</evidence>
<dbReference type="Pfam" id="PF13515">
    <property type="entry name" value="FUSC_2"/>
    <property type="match status" value="1"/>
</dbReference>
<evidence type="ECO:0000313" key="8">
    <source>
        <dbReference type="Proteomes" id="UP000645555"/>
    </source>
</evidence>